<protein>
    <submittedName>
        <fullName evidence="1">Uncharacterized protein</fullName>
    </submittedName>
</protein>
<name>A0A0F9FJA4_9ZZZZ</name>
<proteinExistence type="predicted"/>
<organism evidence="1">
    <name type="scientific">marine sediment metagenome</name>
    <dbReference type="NCBI Taxonomy" id="412755"/>
    <lineage>
        <taxon>unclassified sequences</taxon>
        <taxon>metagenomes</taxon>
        <taxon>ecological metagenomes</taxon>
    </lineage>
</organism>
<evidence type="ECO:0000313" key="1">
    <source>
        <dbReference type="EMBL" id="KKL57320.1"/>
    </source>
</evidence>
<gene>
    <name evidence="1" type="ORF">LCGC14_2236590</name>
</gene>
<dbReference type="EMBL" id="LAZR01030204">
    <property type="protein sequence ID" value="KKL57320.1"/>
    <property type="molecule type" value="Genomic_DNA"/>
</dbReference>
<sequence length="84" mass="9629">MSKIEQTLPMYAAEATMSIDYVDVETRVMIADFVVLARDMYTFLNDLNAARASKCYMCQICKSVNYEGTHKPDCILIRLREVLP</sequence>
<accession>A0A0F9FJA4</accession>
<comment type="caution">
    <text evidence="1">The sequence shown here is derived from an EMBL/GenBank/DDBJ whole genome shotgun (WGS) entry which is preliminary data.</text>
</comment>
<reference evidence="1" key="1">
    <citation type="journal article" date="2015" name="Nature">
        <title>Complex archaea that bridge the gap between prokaryotes and eukaryotes.</title>
        <authorList>
            <person name="Spang A."/>
            <person name="Saw J.H."/>
            <person name="Jorgensen S.L."/>
            <person name="Zaremba-Niedzwiedzka K."/>
            <person name="Martijn J."/>
            <person name="Lind A.E."/>
            <person name="van Eijk R."/>
            <person name="Schleper C."/>
            <person name="Guy L."/>
            <person name="Ettema T.J."/>
        </authorList>
    </citation>
    <scope>NUCLEOTIDE SEQUENCE</scope>
</reference>
<dbReference type="AlphaFoldDB" id="A0A0F9FJA4"/>